<dbReference type="Pfam" id="PF11823">
    <property type="entry name" value="Se_S_carrier"/>
    <property type="match status" value="1"/>
</dbReference>
<name>A0A011V2E8_RUMAL</name>
<protein>
    <recommendedName>
        <fullName evidence="1">Putative Se/S carrier protein-like domain-containing protein</fullName>
    </recommendedName>
</protein>
<dbReference type="InterPro" id="IPR021778">
    <property type="entry name" value="Se/S_carrier-like"/>
</dbReference>
<keyword evidence="3" id="KW-1185">Reference proteome</keyword>
<organism evidence="2 3">
    <name type="scientific">Ruminococcus albus SY3</name>
    <dbReference type="NCBI Taxonomy" id="1341156"/>
    <lineage>
        <taxon>Bacteria</taxon>
        <taxon>Bacillati</taxon>
        <taxon>Bacillota</taxon>
        <taxon>Clostridia</taxon>
        <taxon>Eubacteriales</taxon>
        <taxon>Oscillospiraceae</taxon>
        <taxon>Ruminococcus</taxon>
    </lineage>
</organism>
<dbReference type="Proteomes" id="UP000021369">
    <property type="component" value="Unassembled WGS sequence"/>
</dbReference>
<dbReference type="AlphaFoldDB" id="A0A011V2E8"/>
<feature type="domain" description="Putative Se/S carrier protein-like" evidence="1">
    <location>
        <begin position="5"/>
        <end position="70"/>
    </location>
</feature>
<sequence>MKKTMITMSSITYAMKAKEYLNSLGYWCEVERTRKNIGSGCGYSIVVQDDPDLITARLDRRNIPYKGIYSL</sequence>
<comment type="caution">
    <text evidence="2">The sequence shown here is derived from an EMBL/GenBank/DDBJ whole genome shotgun (WGS) entry which is preliminary data.</text>
</comment>
<reference evidence="2 3" key="1">
    <citation type="submission" date="2013-06" db="EMBL/GenBank/DDBJ databases">
        <title>Rumen cellulosomics: divergent fiber-degrading strategies revealed by comparative genome-wide analysis of six Ruminococcal strains.</title>
        <authorList>
            <person name="Dassa B."/>
            <person name="Borovok I."/>
            <person name="Lamed R."/>
            <person name="Flint H."/>
            <person name="Yeoman C.J."/>
            <person name="White B."/>
            <person name="Bayer E.A."/>
        </authorList>
    </citation>
    <scope>NUCLEOTIDE SEQUENCE [LARGE SCALE GENOMIC DNA]</scope>
    <source>
        <strain evidence="2 3">SY3</strain>
    </source>
</reference>
<proteinExistence type="predicted"/>
<dbReference type="PATRIC" id="fig|1341156.4.peg.1841"/>
<evidence type="ECO:0000313" key="3">
    <source>
        <dbReference type="Proteomes" id="UP000021369"/>
    </source>
</evidence>
<dbReference type="EMBL" id="JEOB01000002">
    <property type="protein sequence ID" value="EXM39612.1"/>
    <property type="molecule type" value="Genomic_DNA"/>
</dbReference>
<dbReference type="RefSeq" id="WP_037286428.1">
    <property type="nucleotide sequence ID" value="NZ_JEOB01000002.1"/>
</dbReference>
<accession>A0A011V2E8</accession>
<evidence type="ECO:0000313" key="2">
    <source>
        <dbReference type="EMBL" id="EXM39612.1"/>
    </source>
</evidence>
<gene>
    <name evidence="2" type="ORF">RASY3_07135</name>
</gene>
<evidence type="ECO:0000259" key="1">
    <source>
        <dbReference type="Pfam" id="PF11823"/>
    </source>
</evidence>
<dbReference type="OrthoDB" id="1822732at2"/>